<dbReference type="Proteomes" id="UP001549164">
    <property type="component" value="Unassembled WGS sequence"/>
</dbReference>
<evidence type="ECO:0000313" key="1">
    <source>
        <dbReference type="EMBL" id="MET3601017.1"/>
    </source>
</evidence>
<dbReference type="EMBL" id="JBEPLY010000011">
    <property type="protein sequence ID" value="MET3601017.1"/>
    <property type="molecule type" value="Genomic_DNA"/>
</dbReference>
<sequence length="101" mass="10731">MTEIVSDATTLAVIRLRGLAMKDIHDTARAAMADLIEGIACTAPDYEGLDELRQEMQAAQNALADFCASAQAAGIELATGHSVRRHFPKKPANGHTDQAAL</sequence>
<protein>
    <submittedName>
        <fullName evidence="1">Uncharacterized protein</fullName>
    </submittedName>
</protein>
<keyword evidence="2" id="KW-1185">Reference proteome</keyword>
<dbReference type="RefSeq" id="WP_354434884.1">
    <property type="nucleotide sequence ID" value="NZ_JBEPLY010000011.1"/>
</dbReference>
<gene>
    <name evidence="1" type="ORF">ABID12_002968</name>
</gene>
<reference evidence="1 2" key="1">
    <citation type="submission" date="2024-06" db="EMBL/GenBank/DDBJ databases">
        <title>Genomic Encyclopedia of Type Strains, Phase IV (KMG-IV): sequencing the most valuable type-strain genomes for metagenomic binning, comparative biology and taxonomic classification.</title>
        <authorList>
            <person name="Goeker M."/>
        </authorList>
    </citation>
    <scope>NUCLEOTIDE SEQUENCE [LARGE SCALE GENOMIC DNA]</scope>
    <source>
        <strain evidence="1 2">DSM 28102</strain>
    </source>
</reference>
<organism evidence="1 2">
    <name type="scientific">Martelella mangrovi</name>
    <dbReference type="NCBI Taxonomy" id="1397477"/>
    <lineage>
        <taxon>Bacteria</taxon>
        <taxon>Pseudomonadati</taxon>
        <taxon>Pseudomonadota</taxon>
        <taxon>Alphaproteobacteria</taxon>
        <taxon>Hyphomicrobiales</taxon>
        <taxon>Aurantimonadaceae</taxon>
        <taxon>Martelella</taxon>
    </lineage>
</organism>
<name>A0ABV2IDL5_9HYPH</name>
<evidence type="ECO:0000313" key="2">
    <source>
        <dbReference type="Proteomes" id="UP001549164"/>
    </source>
</evidence>
<proteinExistence type="predicted"/>
<accession>A0ABV2IDL5</accession>
<comment type="caution">
    <text evidence="1">The sequence shown here is derived from an EMBL/GenBank/DDBJ whole genome shotgun (WGS) entry which is preliminary data.</text>
</comment>